<accession>A0A3P7YS17</accession>
<proteinExistence type="predicted"/>
<reference evidence="2 3" key="1">
    <citation type="submission" date="2018-11" db="EMBL/GenBank/DDBJ databases">
        <authorList>
            <consortium name="Pathogen Informatics"/>
        </authorList>
    </citation>
    <scope>NUCLEOTIDE SEQUENCE [LARGE SCALE GENOMIC DNA]</scope>
</reference>
<dbReference type="AlphaFoldDB" id="A0A183FHK1"/>
<organism evidence="3 4">
    <name type="scientific">Heligmosomoides polygyrus</name>
    <name type="common">Parasitic roundworm</name>
    <dbReference type="NCBI Taxonomy" id="6339"/>
    <lineage>
        <taxon>Eukaryota</taxon>
        <taxon>Metazoa</taxon>
        <taxon>Ecdysozoa</taxon>
        <taxon>Nematoda</taxon>
        <taxon>Chromadorea</taxon>
        <taxon>Rhabditida</taxon>
        <taxon>Rhabditina</taxon>
        <taxon>Rhabditomorpha</taxon>
        <taxon>Strongyloidea</taxon>
        <taxon>Heligmosomidae</taxon>
        <taxon>Heligmosomoides</taxon>
    </lineage>
</organism>
<dbReference type="Proteomes" id="UP000050761">
    <property type="component" value="Unassembled WGS sequence"/>
</dbReference>
<evidence type="ECO:0000313" key="2">
    <source>
        <dbReference type="EMBL" id="VDO67563.1"/>
    </source>
</evidence>
<dbReference type="EMBL" id="UZAH01025627">
    <property type="protein sequence ID" value="VDO67563.1"/>
    <property type="molecule type" value="Genomic_DNA"/>
</dbReference>
<reference evidence="4" key="2">
    <citation type="submission" date="2019-09" db="UniProtKB">
        <authorList>
            <consortium name="WormBaseParasite"/>
        </authorList>
    </citation>
    <scope>IDENTIFICATION</scope>
</reference>
<gene>
    <name evidence="2" type="ORF">HPBE_LOCUS6259</name>
</gene>
<dbReference type="WBParaSite" id="HPBE_0000625801-mRNA-1">
    <property type="protein sequence ID" value="HPBE_0000625801-mRNA-1"/>
    <property type="gene ID" value="HPBE_0000625801"/>
</dbReference>
<protein>
    <submittedName>
        <fullName evidence="4">Secreted protein</fullName>
    </submittedName>
</protein>
<evidence type="ECO:0000313" key="3">
    <source>
        <dbReference type="Proteomes" id="UP000050761"/>
    </source>
</evidence>
<name>A0A183FHK1_HELPZ</name>
<feature type="signal peptide" evidence="1">
    <location>
        <begin position="1"/>
        <end position="29"/>
    </location>
</feature>
<evidence type="ECO:0000313" key="4">
    <source>
        <dbReference type="WBParaSite" id="HPBE_0000625801-mRNA-1"/>
    </source>
</evidence>
<feature type="chain" id="PRO_5044551423" evidence="1">
    <location>
        <begin position="30"/>
        <end position="87"/>
    </location>
</feature>
<keyword evidence="1" id="KW-0732">Signal</keyword>
<sequence length="87" mass="9075">MLSHQACIQFHSKALLVVLFSCGVSLTTCEDSRARSARGTGNEASGHACATLPLTGLRRGDVTSPLEGQLVVDELLGACTSAWNDGD</sequence>
<keyword evidence="3" id="KW-1185">Reference proteome</keyword>
<accession>A0A183FHK1</accession>
<evidence type="ECO:0000256" key="1">
    <source>
        <dbReference type="SAM" id="SignalP"/>
    </source>
</evidence>